<evidence type="ECO:0000256" key="3">
    <source>
        <dbReference type="ARBA" id="ARBA00022679"/>
    </source>
</evidence>
<dbReference type="Pfam" id="PF01300">
    <property type="entry name" value="Sua5_yciO_yrdC"/>
    <property type="match status" value="1"/>
</dbReference>
<evidence type="ECO:0000313" key="12">
    <source>
        <dbReference type="Proteomes" id="UP000250079"/>
    </source>
</evidence>
<dbReference type="NCBIfam" id="TIGR00057">
    <property type="entry name" value="L-threonylcarbamoyladenylate synthase"/>
    <property type="match status" value="1"/>
</dbReference>
<dbReference type="HAMAP" id="MF_01852">
    <property type="entry name" value="TsaC"/>
    <property type="match status" value="1"/>
</dbReference>
<keyword evidence="2 9" id="KW-0963">Cytoplasm</keyword>
<dbReference type="InterPro" id="IPR023535">
    <property type="entry name" value="TC-AMP_synthase"/>
</dbReference>
<dbReference type="GO" id="GO:0005737">
    <property type="term" value="C:cytoplasm"/>
    <property type="evidence" value="ECO:0007669"/>
    <property type="project" value="UniProtKB-SubCell"/>
</dbReference>
<comment type="catalytic activity">
    <reaction evidence="8 9">
        <text>L-threonine + hydrogencarbonate + ATP = L-threonylcarbamoyladenylate + diphosphate + H2O</text>
        <dbReference type="Rhea" id="RHEA:36407"/>
        <dbReference type="ChEBI" id="CHEBI:15377"/>
        <dbReference type="ChEBI" id="CHEBI:17544"/>
        <dbReference type="ChEBI" id="CHEBI:30616"/>
        <dbReference type="ChEBI" id="CHEBI:33019"/>
        <dbReference type="ChEBI" id="CHEBI:57926"/>
        <dbReference type="ChEBI" id="CHEBI:73682"/>
        <dbReference type="EC" id="2.7.7.87"/>
    </reaction>
</comment>
<sequence>MPDLSKAVSALRSGGVIAYPTEAVFGLGCDPHDEAALARIIDIKSRDAHKGFILIAATQAQLSPFLAPIEPSWQTQFDAAWPGPVTFVVPARQGISELLSGSRDTLAVRVSNHPLVQRLCEDFGGAIVSTSANRSGQEPCRDTATATTLFGPQLDAIVQGQIGTLSAPTRIIDVRTGAQLR</sequence>
<evidence type="ECO:0000256" key="7">
    <source>
        <dbReference type="ARBA" id="ARBA00022840"/>
    </source>
</evidence>
<evidence type="ECO:0000256" key="5">
    <source>
        <dbReference type="ARBA" id="ARBA00022695"/>
    </source>
</evidence>
<keyword evidence="5 9" id="KW-0548">Nucleotidyltransferase</keyword>
<evidence type="ECO:0000259" key="10">
    <source>
        <dbReference type="PROSITE" id="PS51163"/>
    </source>
</evidence>
<reference evidence="11 12" key="1">
    <citation type="submission" date="2016-12" db="EMBL/GenBank/DDBJ databases">
        <authorList>
            <person name="Song W.-J."/>
            <person name="Kurnit D.M."/>
        </authorList>
    </citation>
    <scope>NUCLEOTIDE SEQUENCE [LARGE SCALE GENOMIC DNA]</scope>
    <source>
        <strain evidence="11 12">IMCC3135</strain>
    </source>
</reference>
<keyword evidence="6 9" id="KW-0547">Nucleotide-binding</keyword>
<organism evidence="11 12">
    <name type="scientific">Granulosicoccus antarcticus IMCC3135</name>
    <dbReference type="NCBI Taxonomy" id="1192854"/>
    <lineage>
        <taxon>Bacteria</taxon>
        <taxon>Pseudomonadati</taxon>
        <taxon>Pseudomonadota</taxon>
        <taxon>Gammaproteobacteria</taxon>
        <taxon>Chromatiales</taxon>
        <taxon>Granulosicoccaceae</taxon>
        <taxon>Granulosicoccus</taxon>
    </lineage>
</organism>
<dbReference type="GO" id="GO:0005524">
    <property type="term" value="F:ATP binding"/>
    <property type="evidence" value="ECO:0007669"/>
    <property type="project" value="UniProtKB-UniRule"/>
</dbReference>
<keyword evidence="4 9" id="KW-0819">tRNA processing</keyword>
<dbReference type="EC" id="2.7.7.87" evidence="9"/>
<evidence type="ECO:0000256" key="6">
    <source>
        <dbReference type="ARBA" id="ARBA00022741"/>
    </source>
</evidence>
<dbReference type="InterPro" id="IPR050156">
    <property type="entry name" value="TC-AMP_synthase_SUA5"/>
</dbReference>
<proteinExistence type="inferred from homology"/>
<dbReference type="EMBL" id="CP018632">
    <property type="protein sequence ID" value="ASJ71459.1"/>
    <property type="molecule type" value="Genomic_DNA"/>
</dbReference>
<evidence type="ECO:0000256" key="9">
    <source>
        <dbReference type="HAMAP-Rule" id="MF_01852"/>
    </source>
</evidence>
<dbReference type="GO" id="GO:0002949">
    <property type="term" value="P:tRNA threonylcarbamoyladenosine modification"/>
    <property type="evidence" value="ECO:0007669"/>
    <property type="project" value="UniProtKB-UniRule"/>
</dbReference>
<comment type="similarity">
    <text evidence="9">Belongs to the SUA5 family. TsaC subfamily.</text>
</comment>
<dbReference type="RefSeq" id="WP_088916897.1">
    <property type="nucleotide sequence ID" value="NZ_CP018632.1"/>
</dbReference>
<dbReference type="KEGG" id="gai:IMCC3135_06760"/>
<dbReference type="PROSITE" id="PS51163">
    <property type="entry name" value="YRDC"/>
    <property type="match status" value="1"/>
</dbReference>
<dbReference type="InterPro" id="IPR006070">
    <property type="entry name" value="Sua5-like_dom"/>
</dbReference>
<evidence type="ECO:0000256" key="2">
    <source>
        <dbReference type="ARBA" id="ARBA00022490"/>
    </source>
</evidence>
<protein>
    <recommendedName>
        <fullName evidence="9">Threonylcarbamoyl-AMP synthase</fullName>
        <shortName evidence="9">TC-AMP synthase</shortName>
        <ecNumber evidence="9">2.7.7.87</ecNumber>
    </recommendedName>
    <alternativeName>
        <fullName evidence="9">L-threonylcarbamoyladenylate synthase</fullName>
    </alternativeName>
    <alternativeName>
        <fullName evidence="9">t(6)A37 threonylcarbamoyladenosine biosynthesis protein TsaC</fullName>
    </alternativeName>
    <alternativeName>
        <fullName evidence="9">tRNA threonylcarbamoyladenosine biosynthesis protein TsaC</fullName>
    </alternativeName>
</protein>
<comment type="function">
    <text evidence="9">Required for the formation of a threonylcarbamoyl group on adenosine at position 37 (t(6)A37) in tRNAs that read codons beginning with adenine. Catalyzes the conversion of L-threonine, HCO(3)(-)/CO(2) and ATP to give threonylcarbamoyl-AMP (TC-AMP) as the acyladenylate intermediate, with the release of diphosphate.</text>
</comment>
<keyword evidence="12" id="KW-1185">Reference proteome</keyword>
<keyword evidence="3 9" id="KW-0808">Transferase</keyword>
<dbReference type="GO" id="GO:0000049">
    <property type="term" value="F:tRNA binding"/>
    <property type="evidence" value="ECO:0007669"/>
    <property type="project" value="TreeGrafter"/>
</dbReference>
<dbReference type="GO" id="GO:0006450">
    <property type="term" value="P:regulation of translational fidelity"/>
    <property type="evidence" value="ECO:0007669"/>
    <property type="project" value="TreeGrafter"/>
</dbReference>
<gene>
    <name evidence="9 11" type="primary">tsaC</name>
    <name evidence="11" type="ORF">IMCC3135_06760</name>
</gene>
<evidence type="ECO:0000256" key="1">
    <source>
        <dbReference type="ARBA" id="ARBA00004496"/>
    </source>
</evidence>
<name>A0A2Z2NJV3_9GAMM</name>
<dbReference type="PANTHER" id="PTHR17490">
    <property type="entry name" value="SUA5"/>
    <property type="match status" value="1"/>
</dbReference>
<dbReference type="PANTHER" id="PTHR17490:SF18">
    <property type="entry name" value="THREONYLCARBAMOYL-AMP SYNTHASE"/>
    <property type="match status" value="1"/>
</dbReference>
<dbReference type="Gene3D" id="3.90.870.10">
    <property type="entry name" value="DHBP synthase"/>
    <property type="match status" value="1"/>
</dbReference>
<evidence type="ECO:0000313" key="11">
    <source>
        <dbReference type="EMBL" id="ASJ71459.1"/>
    </source>
</evidence>
<dbReference type="GO" id="GO:0061710">
    <property type="term" value="F:L-threonylcarbamoyladenylate synthase"/>
    <property type="evidence" value="ECO:0007669"/>
    <property type="project" value="UniProtKB-EC"/>
</dbReference>
<evidence type="ECO:0000256" key="8">
    <source>
        <dbReference type="ARBA" id="ARBA00048366"/>
    </source>
</evidence>
<dbReference type="Proteomes" id="UP000250079">
    <property type="component" value="Chromosome"/>
</dbReference>
<evidence type="ECO:0000256" key="4">
    <source>
        <dbReference type="ARBA" id="ARBA00022694"/>
    </source>
</evidence>
<accession>A0A2Z2NJV3</accession>
<feature type="domain" description="YrdC-like" evidence="10">
    <location>
        <begin position="1"/>
        <end position="181"/>
    </location>
</feature>
<dbReference type="InterPro" id="IPR017945">
    <property type="entry name" value="DHBP_synth_RibB-like_a/b_dom"/>
</dbReference>
<dbReference type="GO" id="GO:0003725">
    <property type="term" value="F:double-stranded RNA binding"/>
    <property type="evidence" value="ECO:0007669"/>
    <property type="project" value="InterPro"/>
</dbReference>
<dbReference type="SUPFAM" id="SSF55821">
    <property type="entry name" value="YrdC/RibB"/>
    <property type="match status" value="1"/>
</dbReference>
<dbReference type="AlphaFoldDB" id="A0A2Z2NJV3"/>
<comment type="subcellular location">
    <subcellularLocation>
        <location evidence="1 9">Cytoplasm</location>
    </subcellularLocation>
</comment>
<keyword evidence="7 9" id="KW-0067">ATP-binding</keyword>
<dbReference type="OrthoDB" id="9814580at2"/>